<feature type="domain" description="CHY-type" evidence="5">
    <location>
        <begin position="1"/>
        <end position="40"/>
    </location>
</feature>
<dbReference type="SUPFAM" id="SSF161219">
    <property type="entry name" value="CHY zinc finger-like"/>
    <property type="match status" value="1"/>
</dbReference>
<dbReference type="InterPro" id="IPR017921">
    <property type="entry name" value="Znf_CTCHY"/>
</dbReference>
<dbReference type="Pfam" id="PF14599">
    <property type="entry name" value="zinc_ribbon_6"/>
    <property type="match status" value="1"/>
</dbReference>
<dbReference type="InterPro" id="IPR037275">
    <property type="entry name" value="Znf_CTCHY_sf"/>
</dbReference>
<dbReference type="InterPro" id="IPR013083">
    <property type="entry name" value="Znf_RING/FYVE/PHD"/>
</dbReference>
<dbReference type="InterPro" id="IPR039512">
    <property type="entry name" value="RCHY1_zinc-ribbon"/>
</dbReference>
<dbReference type="PANTHER" id="PTHR21319:SF12">
    <property type="entry name" value="ZINC FINGER (C3HC4-TYPE RING FINGER) FAMILY PROTEIN"/>
    <property type="match status" value="1"/>
</dbReference>
<evidence type="ECO:0000256" key="3">
    <source>
        <dbReference type="ARBA" id="ARBA00022833"/>
    </source>
</evidence>
<dbReference type="PANTHER" id="PTHR21319">
    <property type="entry name" value="RING FINGER AND CHY ZINC FINGER DOMAIN-CONTAINING PROTEIN 1"/>
    <property type="match status" value="1"/>
</dbReference>
<dbReference type="AlphaFoldDB" id="A0AA88RTC6"/>
<evidence type="ECO:0000259" key="5">
    <source>
        <dbReference type="PROSITE" id="PS51266"/>
    </source>
</evidence>
<keyword evidence="8" id="KW-1185">Reference proteome</keyword>
<proteinExistence type="predicted"/>
<dbReference type="Proteomes" id="UP001187471">
    <property type="component" value="Unassembled WGS sequence"/>
</dbReference>
<feature type="non-terminal residue" evidence="7">
    <location>
        <position position="242"/>
    </location>
</feature>
<evidence type="ECO:0000256" key="4">
    <source>
        <dbReference type="PROSITE-ProRule" id="PRU00601"/>
    </source>
</evidence>
<gene>
    <name evidence="7" type="ORF">RJ640_019858</name>
</gene>
<dbReference type="Pfam" id="PF05495">
    <property type="entry name" value="zf-CHY"/>
    <property type="match status" value="1"/>
</dbReference>
<sequence length="242" mass="27619">CALSNPKDRHELVRRDVKQVVCAVCDTEQQVAHVCANCGVKMGEYFCEICKFYDDAIEKQQFHCDDCGICRVGGRENFFHCQKCEVVDLLRSDGYLFWLVCTSSMMSNGVGRILITMDLNRLLVVIGHGQWWFLFDSVKGAQIMKCGHTMHMDCYIEMIKQKQYRCPICSKSALNMSLAWEGLDEEIEATPMPEDYRREVPVLCNDCNATSSAWFHILGHKCSHCGSYNTRVIMATATDDHQ</sequence>
<dbReference type="InterPro" id="IPR037274">
    <property type="entry name" value="Znf_CHY_sf"/>
</dbReference>
<dbReference type="GO" id="GO:0005634">
    <property type="term" value="C:nucleus"/>
    <property type="evidence" value="ECO:0007669"/>
    <property type="project" value="TreeGrafter"/>
</dbReference>
<evidence type="ECO:0000256" key="1">
    <source>
        <dbReference type="ARBA" id="ARBA00022723"/>
    </source>
</evidence>
<protein>
    <submittedName>
        <fullName evidence="7">Uncharacterized protein</fullName>
    </submittedName>
</protein>
<dbReference type="SUPFAM" id="SSF161245">
    <property type="entry name" value="Zinc hairpin stack"/>
    <property type="match status" value="1"/>
</dbReference>
<reference evidence="7" key="1">
    <citation type="submission" date="2022-12" db="EMBL/GenBank/DDBJ databases">
        <title>Draft genome assemblies for two species of Escallonia (Escalloniales).</title>
        <authorList>
            <person name="Chanderbali A."/>
            <person name="Dervinis C."/>
            <person name="Anghel I."/>
            <person name="Soltis D."/>
            <person name="Soltis P."/>
            <person name="Zapata F."/>
        </authorList>
    </citation>
    <scope>NUCLEOTIDE SEQUENCE</scope>
    <source>
        <strain evidence="7">UCBG92.1500</strain>
        <tissue evidence="7">Leaf</tissue>
    </source>
</reference>
<dbReference type="GO" id="GO:0016567">
    <property type="term" value="P:protein ubiquitination"/>
    <property type="evidence" value="ECO:0007669"/>
    <property type="project" value="TreeGrafter"/>
</dbReference>
<feature type="domain" description="CTCHY-type" evidence="6">
    <location>
        <begin position="42"/>
        <end position="109"/>
    </location>
</feature>
<dbReference type="GO" id="GO:0006511">
    <property type="term" value="P:ubiquitin-dependent protein catabolic process"/>
    <property type="evidence" value="ECO:0007669"/>
    <property type="project" value="TreeGrafter"/>
</dbReference>
<dbReference type="SUPFAM" id="SSF57850">
    <property type="entry name" value="RING/U-box"/>
    <property type="match status" value="1"/>
</dbReference>
<evidence type="ECO:0000256" key="2">
    <source>
        <dbReference type="ARBA" id="ARBA00022771"/>
    </source>
</evidence>
<dbReference type="Gene3D" id="2.20.28.10">
    <property type="match status" value="1"/>
</dbReference>
<keyword evidence="2 4" id="KW-0863">Zinc-finger</keyword>
<comment type="caution">
    <text evidence="7">The sequence shown here is derived from an EMBL/GenBank/DDBJ whole genome shotgun (WGS) entry which is preliminary data.</text>
</comment>
<keyword evidence="1" id="KW-0479">Metal-binding</keyword>
<dbReference type="InterPro" id="IPR018957">
    <property type="entry name" value="Znf_C3HC4_RING-type"/>
</dbReference>
<evidence type="ECO:0000259" key="6">
    <source>
        <dbReference type="PROSITE" id="PS51270"/>
    </source>
</evidence>
<name>A0AA88RTC6_9ASTE</name>
<evidence type="ECO:0000313" key="7">
    <source>
        <dbReference type="EMBL" id="KAK2990578.1"/>
    </source>
</evidence>
<dbReference type="InterPro" id="IPR008913">
    <property type="entry name" value="Znf_CHY"/>
</dbReference>
<organism evidence="7 8">
    <name type="scientific">Escallonia rubra</name>
    <dbReference type="NCBI Taxonomy" id="112253"/>
    <lineage>
        <taxon>Eukaryota</taxon>
        <taxon>Viridiplantae</taxon>
        <taxon>Streptophyta</taxon>
        <taxon>Embryophyta</taxon>
        <taxon>Tracheophyta</taxon>
        <taxon>Spermatophyta</taxon>
        <taxon>Magnoliopsida</taxon>
        <taxon>eudicotyledons</taxon>
        <taxon>Gunneridae</taxon>
        <taxon>Pentapetalae</taxon>
        <taxon>asterids</taxon>
        <taxon>campanulids</taxon>
        <taxon>Escalloniales</taxon>
        <taxon>Escalloniaceae</taxon>
        <taxon>Escallonia</taxon>
    </lineage>
</organism>
<dbReference type="Pfam" id="PF00097">
    <property type="entry name" value="zf-C3HC4"/>
    <property type="match status" value="1"/>
</dbReference>
<dbReference type="Gene3D" id="3.30.40.10">
    <property type="entry name" value="Zinc/RING finger domain, C3HC4 (zinc finger)"/>
    <property type="match status" value="1"/>
</dbReference>
<dbReference type="EMBL" id="JAVXUO010000638">
    <property type="protein sequence ID" value="KAK2990578.1"/>
    <property type="molecule type" value="Genomic_DNA"/>
</dbReference>
<dbReference type="GO" id="GO:0008270">
    <property type="term" value="F:zinc ion binding"/>
    <property type="evidence" value="ECO:0007669"/>
    <property type="project" value="UniProtKB-KW"/>
</dbReference>
<keyword evidence="3" id="KW-0862">Zinc</keyword>
<dbReference type="PROSITE" id="PS51266">
    <property type="entry name" value="ZF_CHY"/>
    <property type="match status" value="1"/>
</dbReference>
<dbReference type="GO" id="GO:0061630">
    <property type="term" value="F:ubiquitin protein ligase activity"/>
    <property type="evidence" value="ECO:0007669"/>
    <property type="project" value="TreeGrafter"/>
</dbReference>
<accession>A0AA88RTC6</accession>
<dbReference type="PROSITE" id="PS51270">
    <property type="entry name" value="ZF_CTCHY"/>
    <property type="match status" value="1"/>
</dbReference>
<evidence type="ECO:0000313" key="8">
    <source>
        <dbReference type="Proteomes" id="UP001187471"/>
    </source>
</evidence>